<dbReference type="Pfam" id="PF02887">
    <property type="entry name" value="PK_C"/>
    <property type="match status" value="1"/>
</dbReference>
<evidence type="ECO:0000256" key="12">
    <source>
        <dbReference type="ARBA" id="ARBA00023317"/>
    </source>
</evidence>
<dbReference type="PRINTS" id="PR01050">
    <property type="entry name" value="PYRUVTKNASE"/>
</dbReference>
<accession>E8R011</accession>
<dbReference type="AlphaFoldDB" id="E8R011"/>
<dbReference type="HOGENOM" id="CLU_015439_0_2_0"/>
<dbReference type="NCBIfam" id="NF004978">
    <property type="entry name" value="PRK06354.1"/>
    <property type="match status" value="1"/>
</dbReference>
<keyword evidence="9" id="KW-0067">ATP-binding</keyword>
<comment type="cofactor">
    <cofactor evidence="1">
        <name>K(+)</name>
        <dbReference type="ChEBI" id="CHEBI:29103"/>
    </cofactor>
</comment>
<dbReference type="EC" id="2.7.1.40" evidence="4 13"/>
<name>E8R011_ISOPI</name>
<gene>
    <name evidence="17" type="ordered locus">Isop_3731</name>
</gene>
<keyword evidence="6" id="KW-0479">Metal-binding</keyword>
<dbReference type="UniPathway" id="UPA00109">
    <property type="reaction ID" value="UER00188"/>
</dbReference>
<evidence type="ECO:0000256" key="1">
    <source>
        <dbReference type="ARBA" id="ARBA00001958"/>
    </source>
</evidence>
<evidence type="ECO:0000259" key="15">
    <source>
        <dbReference type="Pfam" id="PF00224"/>
    </source>
</evidence>
<dbReference type="InParanoid" id="E8R011"/>
<dbReference type="InterPro" id="IPR018209">
    <property type="entry name" value="Pyrv_Knase_AS"/>
</dbReference>
<dbReference type="InterPro" id="IPR001697">
    <property type="entry name" value="Pyr_Knase"/>
</dbReference>
<evidence type="ECO:0000256" key="6">
    <source>
        <dbReference type="ARBA" id="ARBA00022723"/>
    </source>
</evidence>
<dbReference type="InterPro" id="IPR036918">
    <property type="entry name" value="Pyrv_Knase_C_sf"/>
</dbReference>
<sequence length="502" mass="53531">MPSSSIASSDSQSSLLGSRTKIVATVGPACRDRDTLKALVSAGVNVFRLNFSHGTHEDHSRALEAIDAVEAELGRPLGVLQDLGGPKIRLGALPSDELDCPVNARFALVAVPSESATEPRELTCTYPDLADDLRPGETILFADGAVAMVVETVTPGRAELRVTLPGKLRSRQGINLPGTELKIESLTPKDIADLEWTARYKDRIQFVGLSFVRSAADIDRLRGELERRDIHAAIVAKIEKPQAVRNLKTIIGATDAVMVARGDLGVEMETAQVPAIQKRIIAECNRASVPVITATQMLTSMESSNRPTRAEATDVFNAVLDGTDAVMLSGESAIGRYPVEAVATMRRICDEAEATRAQGIDGVEIAGRARFGVTILPTITTALVEAAVLVAQRIDAAMILVATASGVTARALSRLRPTSPVLALATTPAVARSLTLSWGVVPVTLADTPLVTKTEEADLQFALDHLKREGLARSGQKIVLIRGYLPNDADLADQSLLIREIP</sequence>
<evidence type="ECO:0000256" key="10">
    <source>
        <dbReference type="ARBA" id="ARBA00022842"/>
    </source>
</evidence>
<reference evidence="17 18" key="1">
    <citation type="journal article" date="2011" name="Stand. Genomic Sci.">
        <title>Complete genome sequence of Isosphaera pallida type strain (IS1B).</title>
        <authorList>
            <consortium name="US DOE Joint Genome Institute (JGI-PGF)"/>
            <person name="Goker M."/>
            <person name="Cleland D."/>
            <person name="Saunders E."/>
            <person name="Lapidus A."/>
            <person name="Nolan M."/>
            <person name="Lucas S."/>
            <person name="Hammon N."/>
            <person name="Deshpande S."/>
            <person name="Cheng J.F."/>
            <person name="Tapia R."/>
            <person name="Han C."/>
            <person name="Goodwin L."/>
            <person name="Pitluck S."/>
            <person name="Liolios K."/>
            <person name="Pagani I."/>
            <person name="Ivanova N."/>
            <person name="Mavromatis K."/>
            <person name="Pati A."/>
            <person name="Chen A."/>
            <person name="Palaniappan K."/>
            <person name="Land M."/>
            <person name="Hauser L."/>
            <person name="Chang Y.J."/>
            <person name="Jeffries C.D."/>
            <person name="Detter J.C."/>
            <person name="Beck B."/>
            <person name="Woyke T."/>
            <person name="Bristow J."/>
            <person name="Eisen J.A."/>
            <person name="Markowitz V."/>
            <person name="Hugenholtz P."/>
            <person name="Kyrpides N.C."/>
            <person name="Klenk H.P."/>
        </authorList>
    </citation>
    <scope>NUCLEOTIDE SEQUENCE [LARGE SCALE GENOMIC DNA]</scope>
    <source>
        <strain evidence="18">ATCC 43644 / DSM 9630 / IS1B</strain>
    </source>
</reference>
<keyword evidence="18" id="KW-1185">Reference proteome</keyword>
<dbReference type="eggNOG" id="COG0469">
    <property type="taxonomic scope" value="Bacteria"/>
</dbReference>
<evidence type="ECO:0000256" key="4">
    <source>
        <dbReference type="ARBA" id="ARBA00012142"/>
    </source>
</evidence>
<dbReference type="InterPro" id="IPR015813">
    <property type="entry name" value="Pyrv/PenolPyrv_kinase-like_dom"/>
</dbReference>
<dbReference type="SUPFAM" id="SSF52935">
    <property type="entry name" value="PK C-terminal domain-like"/>
    <property type="match status" value="1"/>
</dbReference>
<keyword evidence="5 14" id="KW-0808">Transferase</keyword>
<dbReference type="InterPro" id="IPR015806">
    <property type="entry name" value="Pyrv_Knase_insert_dom_sf"/>
</dbReference>
<feature type="domain" description="Pyruvate kinase barrel" evidence="15">
    <location>
        <begin position="19"/>
        <end position="342"/>
    </location>
</feature>
<dbReference type="PANTHER" id="PTHR11817">
    <property type="entry name" value="PYRUVATE KINASE"/>
    <property type="match status" value="1"/>
</dbReference>
<dbReference type="EMBL" id="CP002353">
    <property type="protein sequence ID" value="ADV64287.1"/>
    <property type="molecule type" value="Genomic_DNA"/>
</dbReference>
<dbReference type="STRING" id="575540.Isop_3731"/>
<dbReference type="NCBIfam" id="NF004491">
    <property type="entry name" value="PRK05826.1"/>
    <property type="match status" value="1"/>
</dbReference>
<evidence type="ECO:0000313" key="17">
    <source>
        <dbReference type="EMBL" id="ADV64287.1"/>
    </source>
</evidence>
<keyword evidence="7" id="KW-0547">Nucleotide-binding</keyword>
<dbReference type="Pfam" id="PF00224">
    <property type="entry name" value="PK"/>
    <property type="match status" value="1"/>
</dbReference>
<dbReference type="Proteomes" id="UP000008631">
    <property type="component" value="Chromosome"/>
</dbReference>
<dbReference type="FunCoup" id="E8R011">
    <property type="interactions" value="414"/>
</dbReference>
<dbReference type="RefSeq" id="WP_013566575.1">
    <property type="nucleotide sequence ID" value="NC_014962.1"/>
</dbReference>
<keyword evidence="12 17" id="KW-0670">Pyruvate</keyword>
<comment type="similarity">
    <text evidence="3 14">Belongs to the pyruvate kinase family.</text>
</comment>
<evidence type="ECO:0000256" key="8">
    <source>
        <dbReference type="ARBA" id="ARBA00022777"/>
    </source>
</evidence>
<dbReference type="InterPro" id="IPR015795">
    <property type="entry name" value="Pyrv_Knase_C"/>
</dbReference>
<dbReference type="InterPro" id="IPR011037">
    <property type="entry name" value="Pyrv_Knase-like_insert_dom_sf"/>
</dbReference>
<dbReference type="GO" id="GO:0005524">
    <property type="term" value="F:ATP binding"/>
    <property type="evidence" value="ECO:0007669"/>
    <property type="project" value="UniProtKB-KW"/>
</dbReference>
<dbReference type="Gene3D" id="3.40.1380.20">
    <property type="entry name" value="Pyruvate kinase, C-terminal domain"/>
    <property type="match status" value="1"/>
</dbReference>
<evidence type="ECO:0000256" key="11">
    <source>
        <dbReference type="ARBA" id="ARBA00023152"/>
    </source>
</evidence>
<organism evidence="17 18">
    <name type="scientific">Isosphaera pallida (strain ATCC 43644 / DSM 9630 / IS1B)</name>
    <dbReference type="NCBI Taxonomy" id="575540"/>
    <lineage>
        <taxon>Bacteria</taxon>
        <taxon>Pseudomonadati</taxon>
        <taxon>Planctomycetota</taxon>
        <taxon>Planctomycetia</taxon>
        <taxon>Isosphaerales</taxon>
        <taxon>Isosphaeraceae</taxon>
        <taxon>Isosphaera</taxon>
    </lineage>
</organism>
<dbReference type="GO" id="GO:0000287">
    <property type="term" value="F:magnesium ion binding"/>
    <property type="evidence" value="ECO:0007669"/>
    <property type="project" value="UniProtKB-UniRule"/>
</dbReference>
<keyword evidence="10 14" id="KW-0460">Magnesium</keyword>
<evidence type="ECO:0000256" key="5">
    <source>
        <dbReference type="ARBA" id="ARBA00022679"/>
    </source>
</evidence>
<evidence type="ECO:0000256" key="13">
    <source>
        <dbReference type="NCBIfam" id="TIGR01064"/>
    </source>
</evidence>
<dbReference type="GO" id="GO:0030955">
    <property type="term" value="F:potassium ion binding"/>
    <property type="evidence" value="ECO:0007669"/>
    <property type="project" value="UniProtKB-UniRule"/>
</dbReference>
<keyword evidence="11 14" id="KW-0324">Glycolysis</keyword>
<dbReference type="GO" id="GO:0004743">
    <property type="term" value="F:pyruvate kinase activity"/>
    <property type="evidence" value="ECO:0007669"/>
    <property type="project" value="UniProtKB-UniRule"/>
</dbReference>
<dbReference type="PROSITE" id="PS00110">
    <property type="entry name" value="PYRUVATE_KINASE"/>
    <property type="match status" value="1"/>
</dbReference>
<comment type="catalytic activity">
    <reaction evidence="14">
        <text>pyruvate + ATP = phosphoenolpyruvate + ADP + H(+)</text>
        <dbReference type="Rhea" id="RHEA:18157"/>
        <dbReference type="ChEBI" id="CHEBI:15361"/>
        <dbReference type="ChEBI" id="CHEBI:15378"/>
        <dbReference type="ChEBI" id="CHEBI:30616"/>
        <dbReference type="ChEBI" id="CHEBI:58702"/>
        <dbReference type="ChEBI" id="CHEBI:456216"/>
        <dbReference type="EC" id="2.7.1.40"/>
    </reaction>
</comment>
<evidence type="ECO:0000256" key="2">
    <source>
        <dbReference type="ARBA" id="ARBA00004997"/>
    </source>
</evidence>
<evidence type="ECO:0000259" key="16">
    <source>
        <dbReference type="Pfam" id="PF02887"/>
    </source>
</evidence>
<dbReference type="SUPFAM" id="SSF50800">
    <property type="entry name" value="PK beta-barrel domain-like"/>
    <property type="match status" value="1"/>
</dbReference>
<dbReference type="InterPro" id="IPR040442">
    <property type="entry name" value="Pyrv_kinase-like_dom_sf"/>
</dbReference>
<dbReference type="KEGG" id="ipa:Isop_3731"/>
<dbReference type="InterPro" id="IPR015793">
    <property type="entry name" value="Pyrv_Knase_brl"/>
</dbReference>
<dbReference type="NCBIfam" id="TIGR01064">
    <property type="entry name" value="pyruv_kin"/>
    <property type="match status" value="1"/>
</dbReference>
<feature type="domain" description="Pyruvate kinase C-terminal" evidence="16">
    <location>
        <begin position="382"/>
        <end position="484"/>
    </location>
</feature>
<comment type="pathway">
    <text evidence="2 14">Carbohydrate degradation; glycolysis; pyruvate from D-glyceraldehyde 3-phosphate: step 5/5.</text>
</comment>
<evidence type="ECO:0000313" key="18">
    <source>
        <dbReference type="Proteomes" id="UP000008631"/>
    </source>
</evidence>
<evidence type="ECO:0000256" key="7">
    <source>
        <dbReference type="ARBA" id="ARBA00022741"/>
    </source>
</evidence>
<dbReference type="GO" id="GO:0016301">
    <property type="term" value="F:kinase activity"/>
    <property type="evidence" value="ECO:0007669"/>
    <property type="project" value="UniProtKB-KW"/>
</dbReference>
<keyword evidence="8 14" id="KW-0418">Kinase</keyword>
<evidence type="ECO:0000256" key="9">
    <source>
        <dbReference type="ARBA" id="ARBA00022840"/>
    </source>
</evidence>
<proteinExistence type="inferred from homology"/>
<dbReference type="Gene3D" id="2.40.33.10">
    <property type="entry name" value="PK beta-barrel domain-like"/>
    <property type="match status" value="1"/>
</dbReference>
<dbReference type="Gene3D" id="3.20.20.60">
    <property type="entry name" value="Phosphoenolpyruvate-binding domains"/>
    <property type="match status" value="1"/>
</dbReference>
<evidence type="ECO:0000256" key="3">
    <source>
        <dbReference type="ARBA" id="ARBA00008663"/>
    </source>
</evidence>
<dbReference type="SUPFAM" id="SSF51621">
    <property type="entry name" value="Phosphoenolpyruvate/pyruvate domain"/>
    <property type="match status" value="1"/>
</dbReference>
<protein>
    <recommendedName>
        <fullName evidence="4 13">Pyruvate kinase</fullName>
        <ecNumber evidence="4 13">2.7.1.40</ecNumber>
    </recommendedName>
</protein>
<evidence type="ECO:0000256" key="14">
    <source>
        <dbReference type="RuleBase" id="RU000504"/>
    </source>
</evidence>